<dbReference type="Proteomes" id="UP000452321">
    <property type="component" value="Unassembled WGS sequence"/>
</dbReference>
<evidence type="ECO:0000313" key="3">
    <source>
        <dbReference type="Proteomes" id="UP000452321"/>
    </source>
</evidence>
<dbReference type="AlphaFoldDB" id="A0A6B1J0A6"/>
<name>A0A6B1J0A6_9EURY</name>
<evidence type="ECO:0000259" key="1">
    <source>
        <dbReference type="Pfam" id="PF26470"/>
    </source>
</evidence>
<dbReference type="EMBL" id="WMFC01000013">
    <property type="protein sequence ID" value="MYL68356.1"/>
    <property type="molecule type" value="Genomic_DNA"/>
</dbReference>
<evidence type="ECO:0000313" key="2">
    <source>
        <dbReference type="EMBL" id="MYL68356.1"/>
    </source>
</evidence>
<reference evidence="2 3" key="1">
    <citation type="submission" date="2019-11" db="EMBL/GenBank/DDBJ databases">
        <title>Genome sequences of 17 halophilic strains isolated from different environments.</title>
        <authorList>
            <person name="Furrow R.E."/>
        </authorList>
    </citation>
    <scope>NUCLEOTIDE SEQUENCE [LARGE SCALE GENOMIC DNA]</scope>
    <source>
        <strain evidence="2 3">22502_06_Cabo</strain>
    </source>
</reference>
<comment type="caution">
    <text evidence="2">The sequence shown here is derived from an EMBL/GenBank/DDBJ whole genome shotgun (WGS) entry which is preliminary data.</text>
</comment>
<gene>
    <name evidence="2" type="ORF">GLW30_11520</name>
</gene>
<accession>A0A6B1J0A6</accession>
<proteinExistence type="predicted"/>
<feature type="domain" description="DUF8145" evidence="1">
    <location>
        <begin position="3"/>
        <end position="67"/>
    </location>
</feature>
<dbReference type="InterPro" id="IPR058458">
    <property type="entry name" value="DUF8145"/>
</dbReference>
<sequence>MYVPDDPPATCPACGDPYDSVSRHAEGFVANLLDNERYRRVCFYPVSDDGDPAFDCYHHTHAQAGTET</sequence>
<protein>
    <recommendedName>
        <fullName evidence="1">DUF8145 domain-containing protein</fullName>
    </recommendedName>
</protein>
<dbReference type="Pfam" id="PF26470">
    <property type="entry name" value="DUF8145"/>
    <property type="match status" value="1"/>
</dbReference>
<organism evidence="2 3">
    <name type="scientific">Halorubrum distributum</name>
    <dbReference type="NCBI Taxonomy" id="29283"/>
    <lineage>
        <taxon>Archaea</taxon>
        <taxon>Methanobacteriati</taxon>
        <taxon>Methanobacteriota</taxon>
        <taxon>Stenosarchaea group</taxon>
        <taxon>Halobacteria</taxon>
        <taxon>Halobacteriales</taxon>
        <taxon>Haloferacaceae</taxon>
        <taxon>Halorubrum</taxon>
        <taxon>Halorubrum distributum group</taxon>
    </lineage>
</organism>
<dbReference type="RefSeq" id="WP_159358789.1">
    <property type="nucleotide sequence ID" value="NZ_WMFC01000013.1"/>
</dbReference>